<evidence type="ECO:0000256" key="5">
    <source>
        <dbReference type="ARBA" id="ARBA00022833"/>
    </source>
</evidence>
<dbReference type="GO" id="GO:0005634">
    <property type="term" value="C:nucleus"/>
    <property type="evidence" value="ECO:0007669"/>
    <property type="project" value="UniProtKB-SubCell"/>
</dbReference>
<evidence type="ECO:0000256" key="6">
    <source>
        <dbReference type="ARBA" id="ARBA00023242"/>
    </source>
</evidence>
<evidence type="ECO:0000313" key="10">
    <source>
        <dbReference type="Proteomes" id="UP001287356"/>
    </source>
</evidence>
<evidence type="ECO:0000313" key="9">
    <source>
        <dbReference type="EMBL" id="KAK3383962.1"/>
    </source>
</evidence>
<gene>
    <name evidence="9" type="ORF">B0T24DRAFT_518556</name>
</gene>
<comment type="caution">
    <text evidence="9">The sequence shown here is derived from an EMBL/GenBank/DDBJ whole genome shotgun (WGS) entry which is preliminary data.</text>
</comment>
<dbReference type="PANTHER" id="PTHR40626">
    <property type="entry name" value="MIP31509P"/>
    <property type="match status" value="1"/>
</dbReference>
<keyword evidence="2" id="KW-0479">Metal-binding</keyword>
<keyword evidence="3" id="KW-0677">Repeat</keyword>
<proteinExistence type="predicted"/>
<feature type="compositionally biased region" description="Polar residues" evidence="7">
    <location>
        <begin position="148"/>
        <end position="164"/>
    </location>
</feature>
<feature type="compositionally biased region" description="Polar residues" evidence="7">
    <location>
        <begin position="728"/>
        <end position="739"/>
    </location>
</feature>
<keyword evidence="5" id="KW-0862">Zinc</keyword>
<feature type="region of interest" description="Disordered" evidence="7">
    <location>
        <begin position="891"/>
        <end position="930"/>
    </location>
</feature>
<evidence type="ECO:0000256" key="2">
    <source>
        <dbReference type="ARBA" id="ARBA00022723"/>
    </source>
</evidence>
<feature type="compositionally biased region" description="Low complexity" evidence="7">
    <location>
        <begin position="82"/>
        <end position="110"/>
    </location>
</feature>
<feature type="compositionally biased region" description="Low complexity" evidence="7">
    <location>
        <begin position="297"/>
        <end position="309"/>
    </location>
</feature>
<feature type="compositionally biased region" description="Polar residues" evidence="7">
    <location>
        <begin position="49"/>
        <end position="63"/>
    </location>
</feature>
<feature type="compositionally biased region" description="Low complexity" evidence="7">
    <location>
        <begin position="915"/>
        <end position="930"/>
    </location>
</feature>
<dbReference type="Pfam" id="PF04082">
    <property type="entry name" value="Fungal_trans"/>
    <property type="match status" value="1"/>
</dbReference>
<feature type="compositionally biased region" description="Basic and acidic residues" evidence="7">
    <location>
        <begin position="11"/>
        <end position="28"/>
    </location>
</feature>
<name>A0AAE0TY94_9PEZI</name>
<evidence type="ECO:0000256" key="3">
    <source>
        <dbReference type="ARBA" id="ARBA00022737"/>
    </source>
</evidence>
<feature type="compositionally biased region" description="Basic residues" evidence="7">
    <location>
        <begin position="38"/>
        <end position="48"/>
    </location>
</feature>
<keyword evidence="4" id="KW-0863">Zinc-finger</keyword>
<evidence type="ECO:0000256" key="1">
    <source>
        <dbReference type="ARBA" id="ARBA00004123"/>
    </source>
</evidence>
<feature type="region of interest" description="Disordered" evidence="7">
    <location>
        <begin position="284"/>
        <end position="345"/>
    </location>
</feature>
<organism evidence="9 10">
    <name type="scientific">Lasiosphaeria ovina</name>
    <dbReference type="NCBI Taxonomy" id="92902"/>
    <lineage>
        <taxon>Eukaryota</taxon>
        <taxon>Fungi</taxon>
        <taxon>Dikarya</taxon>
        <taxon>Ascomycota</taxon>
        <taxon>Pezizomycotina</taxon>
        <taxon>Sordariomycetes</taxon>
        <taxon>Sordariomycetidae</taxon>
        <taxon>Sordariales</taxon>
        <taxon>Lasiosphaeriaceae</taxon>
        <taxon>Lasiosphaeria</taxon>
    </lineage>
</organism>
<dbReference type="Proteomes" id="UP001287356">
    <property type="component" value="Unassembled WGS sequence"/>
</dbReference>
<dbReference type="GO" id="GO:0000978">
    <property type="term" value="F:RNA polymerase II cis-regulatory region sequence-specific DNA binding"/>
    <property type="evidence" value="ECO:0007669"/>
    <property type="project" value="InterPro"/>
</dbReference>
<reference evidence="9" key="2">
    <citation type="submission" date="2023-06" db="EMBL/GenBank/DDBJ databases">
        <authorList>
            <consortium name="Lawrence Berkeley National Laboratory"/>
            <person name="Haridas S."/>
            <person name="Hensen N."/>
            <person name="Bonometti L."/>
            <person name="Westerberg I."/>
            <person name="Brannstrom I.O."/>
            <person name="Guillou S."/>
            <person name="Cros-Aarteil S."/>
            <person name="Calhoun S."/>
            <person name="Kuo A."/>
            <person name="Mondo S."/>
            <person name="Pangilinan J."/>
            <person name="Riley R."/>
            <person name="Labutti K."/>
            <person name="Andreopoulos B."/>
            <person name="Lipzen A."/>
            <person name="Chen C."/>
            <person name="Yanf M."/>
            <person name="Daum C."/>
            <person name="Ng V."/>
            <person name="Clum A."/>
            <person name="Steindorff A."/>
            <person name="Ohm R."/>
            <person name="Martin F."/>
            <person name="Silar P."/>
            <person name="Natvig D."/>
            <person name="Lalanne C."/>
            <person name="Gautier V."/>
            <person name="Ament-Velasquez S.L."/>
            <person name="Kruys A."/>
            <person name="Hutchinson M.I."/>
            <person name="Powell A.J."/>
            <person name="Barry K."/>
            <person name="Miller A.N."/>
            <person name="Grigoriev I.V."/>
            <person name="Debuchy R."/>
            <person name="Gladieux P."/>
            <person name="Thoren M.H."/>
            <person name="Johannesson H."/>
        </authorList>
    </citation>
    <scope>NUCLEOTIDE SEQUENCE</scope>
    <source>
        <strain evidence="9">CBS 958.72</strain>
    </source>
</reference>
<dbReference type="GO" id="GO:0000785">
    <property type="term" value="C:chromatin"/>
    <property type="evidence" value="ECO:0007669"/>
    <property type="project" value="TreeGrafter"/>
</dbReference>
<dbReference type="InterPro" id="IPR007219">
    <property type="entry name" value="XnlR_reg_dom"/>
</dbReference>
<comment type="subcellular location">
    <subcellularLocation>
        <location evidence="1">Nucleus</location>
    </subcellularLocation>
</comment>
<evidence type="ECO:0000256" key="7">
    <source>
        <dbReference type="SAM" id="MobiDB-lite"/>
    </source>
</evidence>
<feature type="compositionally biased region" description="Polar residues" evidence="7">
    <location>
        <begin position="704"/>
        <end position="718"/>
    </location>
</feature>
<evidence type="ECO:0000259" key="8">
    <source>
        <dbReference type="Pfam" id="PF04082"/>
    </source>
</evidence>
<dbReference type="PANTHER" id="PTHR40626:SF30">
    <property type="entry name" value="FINGER DOMAIN PROTEIN, PUTATIVE (AFU_ORTHOLOGUE AFUA_4G13600)-RELATED"/>
    <property type="match status" value="1"/>
</dbReference>
<dbReference type="GO" id="GO:0008270">
    <property type="term" value="F:zinc ion binding"/>
    <property type="evidence" value="ECO:0007669"/>
    <property type="project" value="UniProtKB-KW"/>
</dbReference>
<reference evidence="9" key="1">
    <citation type="journal article" date="2023" name="Mol. Phylogenet. Evol.">
        <title>Genome-scale phylogeny and comparative genomics of the fungal order Sordariales.</title>
        <authorList>
            <person name="Hensen N."/>
            <person name="Bonometti L."/>
            <person name="Westerberg I."/>
            <person name="Brannstrom I.O."/>
            <person name="Guillou S."/>
            <person name="Cros-Aarteil S."/>
            <person name="Calhoun S."/>
            <person name="Haridas S."/>
            <person name="Kuo A."/>
            <person name="Mondo S."/>
            <person name="Pangilinan J."/>
            <person name="Riley R."/>
            <person name="LaButti K."/>
            <person name="Andreopoulos B."/>
            <person name="Lipzen A."/>
            <person name="Chen C."/>
            <person name="Yan M."/>
            <person name="Daum C."/>
            <person name="Ng V."/>
            <person name="Clum A."/>
            <person name="Steindorff A."/>
            <person name="Ohm R.A."/>
            <person name="Martin F."/>
            <person name="Silar P."/>
            <person name="Natvig D.O."/>
            <person name="Lalanne C."/>
            <person name="Gautier V."/>
            <person name="Ament-Velasquez S.L."/>
            <person name="Kruys A."/>
            <person name="Hutchinson M.I."/>
            <person name="Powell A.J."/>
            <person name="Barry K."/>
            <person name="Miller A.N."/>
            <person name="Grigoriev I.V."/>
            <person name="Debuchy R."/>
            <person name="Gladieux P."/>
            <person name="Hiltunen Thoren M."/>
            <person name="Johannesson H."/>
        </authorList>
    </citation>
    <scope>NUCLEOTIDE SEQUENCE</scope>
    <source>
        <strain evidence="9">CBS 958.72</strain>
    </source>
</reference>
<keyword evidence="10" id="KW-1185">Reference proteome</keyword>
<feature type="region of interest" description="Disordered" evidence="7">
    <location>
        <begin position="1"/>
        <end position="167"/>
    </location>
</feature>
<evidence type="ECO:0000256" key="4">
    <source>
        <dbReference type="ARBA" id="ARBA00022771"/>
    </source>
</evidence>
<feature type="compositionally biased region" description="Polar residues" evidence="7">
    <location>
        <begin position="319"/>
        <end position="328"/>
    </location>
</feature>
<dbReference type="InterPro" id="IPR051059">
    <property type="entry name" value="VerF-like"/>
</dbReference>
<dbReference type="CDD" id="cd12148">
    <property type="entry name" value="fungal_TF_MHR"/>
    <property type="match status" value="1"/>
</dbReference>
<dbReference type="AlphaFoldDB" id="A0AAE0TY94"/>
<dbReference type="GO" id="GO:0006351">
    <property type="term" value="P:DNA-templated transcription"/>
    <property type="evidence" value="ECO:0007669"/>
    <property type="project" value="InterPro"/>
</dbReference>
<feature type="region of interest" description="Disordered" evidence="7">
    <location>
        <begin position="704"/>
        <end position="746"/>
    </location>
</feature>
<keyword evidence="6" id="KW-0539">Nucleus</keyword>
<accession>A0AAE0TY94</accession>
<sequence>MASLKFIMDINDDHQTDARQPNKKDKDSGLPSTGIHNNHPHPPPHPRHVSSSSGLAIGQNINQPAPAAQNKRRGASARGPKLAASSAATASSSSSSSLSLPLSLPAATPSTRPPPARRPSTASNDSMDPTGYGSAASSASMGAGGMHPSNTSMRPMPSHTQSSDVPMRLTPITGRVSRAKKGVPVHICDICKPTKVRLDIRALPSSGFPVRPVGGSSPLLSHHGAGAYQQAGDASNDYRGFPSPTMPIQQTTLPAAVYNMPYQQSPRTMPPSICVVTQGLQNSEPPELYHQSPWAASSTDSTYSTPSDSRYPRYWPSDARTQLLSSYPNPRPQADLPITPSPALPSRLDAPGRHKGGLAEVHQDVLGTLGGMGGIGMFTGHSVGFGSADASPGGGNGGNHHGMGILTDINLPIGGGGGGGGECGVVPGLAMASSLQRQVLAAIPGYLDTYWARVHPLFPLVHRASFEAVPEDFLRCAMAAVATQYLPGKEDRIRGSQLHEHAVQEVKRIPQWSSNVQAMQAILLCEYFSRFRGRKAITRPSKLFECLYSRTQSQVAGQAYSQCLSNPQVLYHPAMFDEAGLDSDSVQDRWHRWVEADAYRRLLAACFFVDGHAAIFQQQRRAHECDISGMAPLPQMPLFGRSSKLWEAFSAREWAELLSTDPEAGIPTYVPPPDQLTPEYVLGLGHFDRKVALSIEVLRLPSRQMTPTTSASGHSSPISDADPHMQHVGSQFNPDQQPHFQHAHQLDPQDSLSIDAEQRISALFRTCPTANVYLALHHTPLQDLLAVGGDSWIFSKKVLPATSFAVHQKRLKAWTEQHQRLASNNNYADAVAGLSAAKATMYAARAIVGYLQRAQPGTGLLWTNDLSDYWGLYVCALICWAFAGHRMRGTSTAPLLDPRPARQRRGSNGGGSGGSSPTSRGPGNSGNAAAAADEEAMGWLEMAAADGMRPEDVVRARGGREALGVVGLVRRRLENDCVGSRSRLYVDAVVVLRKLEEGANWN</sequence>
<feature type="domain" description="Xylanolytic transcriptional activator regulatory" evidence="8">
    <location>
        <begin position="447"/>
        <end position="618"/>
    </location>
</feature>
<protein>
    <recommendedName>
        <fullName evidence="8">Xylanolytic transcriptional activator regulatory domain-containing protein</fullName>
    </recommendedName>
</protein>
<dbReference type="EMBL" id="JAULSN010000001">
    <property type="protein sequence ID" value="KAK3383962.1"/>
    <property type="molecule type" value="Genomic_DNA"/>
</dbReference>
<dbReference type="GO" id="GO:0000981">
    <property type="term" value="F:DNA-binding transcription factor activity, RNA polymerase II-specific"/>
    <property type="evidence" value="ECO:0007669"/>
    <property type="project" value="InterPro"/>
</dbReference>